<dbReference type="Proteomes" id="UP000078454">
    <property type="component" value="Unassembled WGS sequence"/>
</dbReference>
<dbReference type="SUPFAM" id="SSF161098">
    <property type="entry name" value="MetI-like"/>
    <property type="match status" value="1"/>
</dbReference>
<keyword evidence="10" id="KW-1185">Reference proteome</keyword>
<dbReference type="PANTHER" id="PTHR43744:SF9">
    <property type="entry name" value="POLYGALACTURONAN_RHAMNOGALACTURONAN TRANSPORT SYSTEM PERMEASE PROTEIN YTCP"/>
    <property type="match status" value="1"/>
</dbReference>
<evidence type="ECO:0000256" key="1">
    <source>
        <dbReference type="ARBA" id="ARBA00004651"/>
    </source>
</evidence>
<reference evidence="9 10" key="1">
    <citation type="submission" date="2016-05" db="EMBL/GenBank/DDBJ databases">
        <title>Paenibacillus sp. 1ZS3-15 nov., isolated from the rhizosphere soil.</title>
        <authorList>
            <person name="Zhang X.X."/>
            <person name="Zhang J."/>
        </authorList>
    </citation>
    <scope>NUCLEOTIDE SEQUENCE [LARGE SCALE GENOMIC DNA]</scope>
    <source>
        <strain evidence="9 10">1ZS3-15</strain>
    </source>
</reference>
<accession>A0A198AH84</accession>
<gene>
    <name evidence="9" type="ORF">A8708_17800</name>
</gene>
<evidence type="ECO:0000256" key="2">
    <source>
        <dbReference type="ARBA" id="ARBA00022448"/>
    </source>
</evidence>
<protein>
    <submittedName>
        <fullName evidence="9">Sugar ABC transporter permease</fullName>
    </submittedName>
</protein>
<organism evidence="9 10">
    <name type="scientific">Paenibacillus oryzisoli</name>
    <dbReference type="NCBI Taxonomy" id="1850517"/>
    <lineage>
        <taxon>Bacteria</taxon>
        <taxon>Bacillati</taxon>
        <taxon>Bacillota</taxon>
        <taxon>Bacilli</taxon>
        <taxon>Bacillales</taxon>
        <taxon>Paenibacillaceae</taxon>
        <taxon>Paenibacillus</taxon>
    </lineage>
</organism>
<feature type="transmembrane region" description="Helical" evidence="7">
    <location>
        <begin position="261"/>
        <end position="281"/>
    </location>
</feature>
<evidence type="ECO:0000256" key="7">
    <source>
        <dbReference type="RuleBase" id="RU363032"/>
    </source>
</evidence>
<dbReference type="EMBL" id="LYPB01000050">
    <property type="protein sequence ID" value="OAS20435.1"/>
    <property type="molecule type" value="Genomic_DNA"/>
</dbReference>
<feature type="transmembrane region" description="Helical" evidence="7">
    <location>
        <begin position="75"/>
        <end position="100"/>
    </location>
</feature>
<evidence type="ECO:0000313" key="10">
    <source>
        <dbReference type="Proteomes" id="UP000078454"/>
    </source>
</evidence>
<keyword evidence="2 7" id="KW-0813">Transport</keyword>
<evidence type="ECO:0000256" key="6">
    <source>
        <dbReference type="ARBA" id="ARBA00023136"/>
    </source>
</evidence>
<evidence type="ECO:0000259" key="8">
    <source>
        <dbReference type="PROSITE" id="PS50928"/>
    </source>
</evidence>
<dbReference type="InterPro" id="IPR035906">
    <property type="entry name" value="MetI-like_sf"/>
</dbReference>
<dbReference type="PROSITE" id="PS50928">
    <property type="entry name" value="ABC_TM1"/>
    <property type="match status" value="1"/>
</dbReference>
<comment type="similarity">
    <text evidence="7">Belongs to the binding-protein-dependent transport system permease family.</text>
</comment>
<dbReference type="GO" id="GO:0005886">
    <property type="term" value="C:plasma membrane"/>
    <property type="evidence" value="ECO:0007669"/>
    <property type="project" value="UniProtKB-SubCell"/>
</dbReference>
<dbReference type="OrthoDB" id="9810086at2"/>
<evidence type="ECO:0000256" key="5">
    <source>
        <dbReference type="ARBA" id="ARBA00022989"/>
    </source>
</evidence>
<sequence length="296" mass="33551">MESKQSVEKYVFQIIGYFFISLFAVMCLIPFLMIVIGSVTEETQIIRNGYSLMPSKLSFDAYVFIFKNPKQIVSAYQITLLVTIIGTLLGLFLTAMTAYVLQRKDFKYRNVFAFYFFFTTLFSGGLVPWYIMIVKYLGWKDSLLALIVPALLNVFYIIIMRSFISSTIPDAISESAKIDGAGDFRIFFSMILPLTKPALATIGLFIALNYWNDWYHATLFINKENLYPLQYFLYKILSSIAFANSSVASQGSVVMDTPKESFKLAMTVIATGPIVLLYPFVQKYFIQGITIGSVKG</sequence>
<dbReference type="RefSeq" id="WP_068663064.1">
    <property type="nucleotide sequence ID" value="NZ_LYPB01000050.1"/>
</dbReference>
<keyword evidence="3" id="KW-1003">Cell membrane</keyword>
<dbReference type="Pfam" id="PF00528">
    <property type="entry name" value="BPD_transp_1"/>
    <property type="match status" value="1"/>
</dbReference>
<evidence type="ECO:0000313" key="9">
    <source>
        <dbReference type="EMBL" id="OAS20435.1"/>
    </source>
</evidence>
<keyword evidence="4 7" id="KW-0812">Transmembrane</keyword>
<evidence type="ECO:0000256" key="4">
    <source>
        <dbReference type="ARBA" id="ARBA00022692"/>
    </source>
</evidence>
<dbReference type="GO" id="GO:0055085">
    <property type="term" value="P:transmembrane transport"/>
    <property type="evidence" value="ECO:0007669"/>
    <property type="project" value="InterPro"/>
</dbReference>
<dbReference type="Gene3D" id="1.10.3720.10">
    <property type="entry name" value="MetI-like"/>
    <property type="match status" value="1"/>
</dbReference>
<name>A0A198AH84_9BACL</name>
<dbReference type="CDD" id="cd06261">
    <property type="entry name" value="TM_PBP2"/>
    <property type="match status" value="1"/>
</dbReference>
<feature type="domain" description="ABC transmembrane type-1" evidence="8">
    <location>
        <begin position="76"/>
        <end position="281"/>
    </location>
</feature>
<feature type="transmembrane region" description="Helical" evidence="7">
    <location>
        <begin position="12"/>
        <end position="36"/>
    </location>
</feature>
<feature type="transmembrane region" description="Helical" evidence="7">
    <location>
        <begin position="143"/>
        <end position="164"/>
    </location>
</feature>
<proteinExistence type="inferred from homology"/>
<dbReference type="AlphaFoldDB" id="A0A198AH84"/>
<dbReference type="PANTHER" id="PTHR43744">
    <property type="entry name" value="ABC TRANSPORTER PERMEASE PROTEIN MG189-RELATED-RELATED"/>
    <property type="match status" value="1"/>
</dbReference>
<keyword evidence="6 7" id="KW-0472">Membrane</keyword>
<comment type="caution">
    <text evidence="9">The sequence shown here is derived from an EMBL/GenBank/DDBJ whole genome shotgun (WGS) entry which is preliminary data.</text>
</comment>
<keyword evidence="5 7" id="KW-1133">Transmembrane helix</keyword>
<dbReference type="InterPro" id="IPR000515">
    <property type="entry name" value="MetI-like"/>
</dbReference>
<feature type="transmembrane region" description="Helical" evidence="7">
    <location>
        <begin position="184"/>
        <end position="211"/>
    </location>
</feature>
<feature type="transmembrane region" description="Helical" evidence="7">
    <location>
        <begin position="112"/>
        <end position="131"/>
    </location>
</feature>
<comment type="subcellular location">
    <subcellularLocation>
        <location evidence="1 7">Cell membrane</location>
        <topology evidence="1 7">Multi-pass membrane protein</topology>
    </subcellularLocation>
</comment>
<evidence type="ECO:0000256" key="3">
    <source>
        <dbReference type="ARBA" id="ARBA00022475"/>
    </source>
</evidence>
<dbReference type="STRING" id="1850517.A8708_17800"/>